<dbReference type="eggNOG" id="COG0674">
    <property type="taxonomic scope" value="Bacteria"/>
</dbReference>
<dbReference type="Gene3D" id="3.40.50.970">
    <property type="match status" value="1"/>
</dbReference>
<dbReference type="SUPFAM" id="SSF52922">
    <property type="entry name" value="TK C-terminal domain-like"/>
    <property type="match status" value="1"/>
</dbReference>
<dbReference type="HOGENOM" id="CLU_002569_5_0_7"/>
<dbReference type="EC" id="1.2.7.1" evidence="4"/>
<dbReference type="KEGG" id="sfu:Sfum_2794"/>
<dbReference type="CDD" id="cd07034">
    <property type="entry name" value="TPP_PYR_PFOR_IOR-alpha_like"/>
    <property type="match status" value="1"/>
</dbReference>
<accession>A0LM20</accession>
<dbReference type="InterPro" id="IPR050722">
    <property type="entry name" value="Pyruvate:ferred/Flavod_OxRd"/>
</dbReference>
<dbReference type="GO" id="GO:0019164">
    <property type="term" value="F:pyruvate synthase activity"/>
    <property type="evidence" value="ECO:0007669"/>
    <property type="project" value="UniProtKB-EC"/>
</dbReference>
<dbReference type="InterPro" id="IPR029061">
    <property type="entry name" value="THDP-binding"/>
</dbReference>
<dbReference type="EMBL" id="CP000478">
    <property type="protein sequence ID" value="ABK18472.1"/>
    <property type="molecule type" value="Genomic_DNA"/>
</dbReference>
<evidence type="ECO:0000259" key="3">
    <source>
        <dbReference type="Pfam" id="PF17147"/>
    </source>
</evidence>
<dbReference type="Gene3D" id="3.40.50.920">
    <property type="match status" value="1"/>
</dbReference>
<dbReference type="OrthoDB" id="9794954at2"/>
<protein>
    <submittedName>
        <fullName evidence="4">Pyruvate ferredoxin oxidoreductase, alpha subunit</fullName>
        <ecNumber evidence="4">1.2.7.1</ecNumber>
    </submittedName>
</protein>
<dbReference type="InterPro" id="IPR009014">
    <property type="entry name" value="Transketo_C/PFOR_II"/>
</dbReference>
<reference evidence="4 5" key="1">
    <citation type="submission" date="2006-10" db="EMBL/GenBank/DDBJ databases">
        <title>Complete sequence of Syntrophobacter fumaroxidans MPOB.</title>
        <authorList>
            <consortium name="US DOE Joint Genome Institute"/>
            <person name="Copeland A."/>
            <person name="Lucas S."/>
            <person name="Lapidus A."/>
            <person name="Barry K."/>
            <person name="Detter J.C."/>
            <person name="Glavina del Rio T."/>
            <person name="Hammon N."/>
            <person name="Israni S."/>
            <person name="Pitluck S."/>
            <person name="Goltsman E.G."/>
            <person name="Martinez M."/>
            <person name="Schmutz J."/>
            <person name="Larimer F."/>
            <person name="Land M."/>
            <person name="Hauser L."/>
            <person name="Kyrpides N."/>
            <person name="Kim E."/>
            <person name="Boone D.R."/>
            <person name="Brockman F."/>
            <person name="Culley D."/>
            <person name="Ferry J."/>
            <person name="Gunsalus R."/>
            <person name="McInerney M.J."/>
            <person name="Morrison M."/>
            <person name="Plugge C."/>
            <person name="Rohlin L."/>
            <person name="Scholten J."/>
            <person name="Sieber J."/>
            <person name="Stams A.J.M."/>
            <person name="Worm P."/>
            <person name="Henstra A.M."/>
            <person name="Richardson P."/>
        </authorList>
    </citation>
    <scope>NUCLEOTIDE SEQUENCE [LARGE SCALE GENOMIC DNA]</scope>
    <source>
        <strain evidence="5">DSM 10017 / MPOB</strain>
    </source>
</reference>
<name>A0LM20_SYNFM</name>
<feature type="domain" description="Pyruvate flavodoxin/ferredoxin oxidoreductase pyrimidine binding" evidence="2">
    <location>
        <begin position="19"/>
        <end position="238"/>
    </location>
</feature>
<evidence type="ECO:0000313" key="5">
    <source>
        <dbReference type="Proteomes" id="UP000001784"/>
    </source>
</evidence>
<keyword evidence="1 4" id="KW-0560">Oxidoreductase</keyword>
<dbReference type="InterPro" id="IPR033412">
    <property type="entry name" value="PFOR_II"/>
</dbReference>
<evidence type="ECO:0000259" key="2">
    <source>
        <dbReference type="Pfam" id="PF01855"/>
    </source>
</evidence>
<dbReference type="Pfam" id="PF17147">
    <property type="entry name" value="PFOR_II"/>
    <property type="match status" value="1"/>
</dbReference>
<dbReference type="STRING" id="335543.Sfum_2794"/>
<proteinExistence type="predicted"/>
<dbReference type="PANTHER" id="PTHR32154:SF0">
    <property type="entry name" value="PYRUVATE-FLAVODOXIN OXIDOREDUCTASE-RELATED"/>
    <property type="match status" value="1"/>
</dbReference>
<feature type="domain" description="Pyruvate:ferredoxin oxidoreductase core" evidence="3">
    <location>
        <begin position="261"/>
        <end position="365"/>
    </location>
</feature>
<dbReference type="PANTHER" id="PTHR32154">
    <property type="entry name" value="PYRUVATE-FLAVODOXIN OXIDOREDUCTASE-RELATED"/>
    <property type="match status" value="1"/>
</dbReference>
<dbReference type="AlphaFoldDB" id="A0LM20"/>
<dbReference type="SUPFAM" id="SSF52518">
    <property type="entry name" value="Thiamin diphosphate-binding fold (THDP-binding)"/>
    <property type="match status" value="1"/>
</dbReference>
<keyword evidence="5" id="KW-1185">Reference proteome</keyword>
<dbReference type="Proteomes" id="UP000001784">
    <property type="component" value="Chromosome"/>
</dbReference>
<evidence type="ECO:0000313" key="4">
    <source>
        <dbReference type="EMBL" id="ABK18472.1"/>
    </source>
</evidence>
<evidence type="ECO:0000256" key="1">
    <source>
        <dbReference type="ARBA" id="ARBA00023002"/>
    </source>
</evidence>
<dbReference type="GO" id="GO:0006979">
    <property type="term" value="P:response to oxidative stress"/>
    <property type="evidence" value="ECO:0007669"/>
    <property type="project" value="TreeGrafter"/>
</dbReference>
<dbReference type="InParanoid" id="A0LM20"/>
<dbReference type="RefSeq" id="WP_011699639.1">
    <property type="nucleotide sequence ID" value="NC_008554.1"/>
</dbReference>
<sequence>MSKKIGVEVSIAAADAVGLCDVDVVAAYPITPQTHIVEHLSELVAEGHLDAEFVPVESEHSAMSACIGSSAAGARTFTSTCSQGYALMSELCYIASALRLPIVMAVANRAISAPINIWNDHGDLMYARDSGWIQVIGENGQETVDLTIAAFRIAEDPNILLPVQVNLDGFTLSHMIEPIVMPDKKDVKKFLPAYKPQLRLDPANPITMGPVGMPDVYTEARKAQDEALKSSKAQIVKIFNEFGKQFGRKYNLVETYKTEDAETIIITMGSLSQTAMTAVDMMRDKGKKVGVARIRVFRPFPADELFAAIKGAKNLVILDRVTSFTGGYVSGPVCLEIKSILYDRKHYPKIGNFLAGLGGRDTTDQNFMEMVDKVAASKDGGVPLAYEFINVRE</sequence>
<dbReference type="FunFam" id="3.40.50.970:FF:000012">
    <property type="entry name" value="Pyruvate:ferredoxin (Flavodoxin) oxidoreductase"/>
    <property type="match status" value="1"/>
</dbReference>
<dbReference type="Pfam" id="PF01855">
    <property type="entry name" value="POR_N"/>
    <property type="match status" value="1"/>
</dbReference>
<organism evidence="4 5">
    <name type="scientific">Syntrophobacter fumaroxidans (strain DSM 10017 / MPOB)</name>
    <dbReference type="NCBI Taxonomy" id="335543"/>
    <lineage>
        <taxon>Bacteria</taxon>
        <taxon>Pseudomonadati</taxon>
        <taxon>Thermodesulfobacteriota</taxon>
        <taxon>Syntrophobacteria</taxon>
        <taxon>Syntrophobacterales</taxon>
        <taxon>Syntrophobacteraceae</taxon>
        <taxon>Syntrophobacter</taxon>
    </lineage>
</organism>
<dbReference type="FunFam" id="3.40.50.920:FF:000010">
    <property type="entry name" value="Pyruvate ferredoxin oxidoreductase, alpha subunit"/>
    <property type="match status" value="1"/>
</dbReference>
<gene>
    <name evidence="4" type="ordered locus">Sfum_2794</name>
</gene>
<keyword evidence="4" id="KW-0670">Pyruvate</keyword>
<dbReference type="InterPro" id="IPR002880">
    <property type="entry name" value="Pyrv_Fd/Flavodoxin_OxRdtase_N"/>
</dbReference>